<dbReference type="InterPro" id="IPR002307">
    <property type="entry name" value="Tyr-tRNA-ligase"/>
</dbReference>
<accession>A0AAN8A6Z8</accession>
<dbReference type="EMBL" id="JAWIZZ010000046">
    <property type="protein sequence ID" value="KAK5779762.1"/>
    <property type="molecule type" value="Genomic_DNA"/>
</dbReference>
<keyword evidence="3 9" id="KW-0547">Nucleotide-binding</keyword>
<evidence type="ECO:0000313" key="11">
    <source>
        <dbReference type="Proteomes" id="UP001306508"/>
    </source>
</evidence>
<dbReference type="Proteomes" id="UP001306508">
    <property type="component" value="Unassembled WGS sequence"/>
</dbReference>
<dbReference type="FunFam" id="1.10.240.10:FF:000001">
    <property type="entry name" value="Tyrosine--tRNA ligase"/>
    <property type="match status" value="1"/>
</dbReference>
<dbReference type="SUPFAM" id="SSF55174">
    <property type="entry name" value="Alpha-L RNA-binding motif"/>
    <property type="match status" value="1"/>
</dbReference>
<keyword evidence="6 9" id="KW-0030">Aminoacyl-tRNA synthetase</keyword>
<dbReference type="InterPro" id="IPR036986">
    <property type="entry name" value="S4_RNA-bd_sf"/>
</dbReference>
<evidence type="ECO:0000256" key="2">
    <source>
        <dbReference type="ARBA" id="ARBA00022598"/>
    </source>
</evidence>
<dbReference type="PANTHER" id="PTHR11766:SF0">
    <property type="entry name" value="TYROSINE--TRNA LIGASE, MITOCHONDRIAL"/>
    <property type="match status" value="1"/>
</dbReference>
<dbReference type="GO" id="GO:0003723">
    <property type="term" value="F:RNA binding"/>
    <property type="evidence" value="ECO:0007669"/>
    <property type="project" value="InterPro"/>
</dbReference>
<dbReference type="Gene3D" id="3.10.290.10">
    <property type="entry name" value="RNA-binding S4 domain"/>
    <property type="match status" value="1"/>
</dbReference>
<dbReference type="AlphaFoldDB" id="A0AAN8A6Z8"/>
<dbReference type="PANTHER" id="PTHR11766">
    <property type="entry name" value="TYROSYL-TRNA SYNTHETASE"/>
    <property type="match status" value="1"/>
</dbReference>
<dbReference type="InterPro" id="IPR014729">
    <property type="entry name" value="Rossmann-like_a/b/a_fold"/>
</dbReference>
<proteinExistence type="inferred from homology"/>
<dbReference type="GO" id="GO:0004831">
    <property type="term" value="F:tyrosine-tRNA ligase activity"/>
    <property type="evidence" value="ECO:0007669"/>
    <property type="project" value="UniProtKB-EC"/>
</dbReference>
<dbReference type="GO" id="GO:0005524">
    <property type="term" value="F:ATP binding"/>
    <property type="evidence" value="ECO:0007669"/>
    <property type="project" value="UniProtKB-KW"/>
</dbReference>
<dbReference type="Gene3D" id="1.10.240.10">
    <property type="entry name" value="Tyrosyl-Transfer RNA Synthetase"/>
    <property type="match status" value="1"/>
</dbReference>
<dbReference type="GO" id="GO:0005829">
    <property type="term" value="C:cytosol"/>
    <property type="evidence" value="ECO:0007669"/>
    <property type="project" value="TreeGrafter"/>
</dbReference>
<evidence type="ECO:0000256" key="4">
    <source>
        <dbReference type="ARBA" id="ARBA00022840"/>
    </source>
</evidence>
<name>A0AAN8A6Z8_9SACH</name>
<evidence type="ECO:0000313" key="10">
    <source>
        <dbReference type="EMBL" id="KAK5779762.1"/>
    </source>
</evidence>
<comment type="similarity">
    <text evidence="9">Belongs to the class-I aminoacyl-tRNA synthetase family.</text>
</comment>
<dbReference type="NCBIfam" id="TIGR00234">
    <property type="entry name" value="tyrS"/>
    <property type="match status" value="1"/>
</dbReference>
<evidence type="ECO:0000256" key="1">
    <source>
        <dbReference type="ARBA" id="ARBA00013160"/>
    </source>
</evidence>
<dbReference type="PRINTS" id="PR01040">
    <property type="entry name" value="TRNASYNTHTYR"/>
</dbReference>
<keyword evidence="2 9" id="KW-0436">Ligase</keyword>
<organism evidence="10 11">
    <name type="scientific">Arxiozyma heterogenica</name>
    <dbReference type="NCBI Taxonomy" id="278026"/>
    <lineage>
        <taxon>Eukaryota</taxon>
        <taxon>Fungi</taxon>
        <taxon>Dikarya</taxon>
        <taxon>Ascomycota</taxon>
        <taxon>Saccharomycotina</taxon>
        <taxon>Saccharomycetes</taxon>
        <taxon>Saccharomycetales</taxon>
        <taxon>Saccharomycetaceae</taxon>
        <taxon>Arxiozyma</taxon>
    </lineage>
</organism>
<protein>
    <recommendedName>
        <fullName evidence="1 9">Tyrosine--tRNA ligase</fullName>
        <ecNumber evidence="1 9">6.1.1.1</ecNumber>
    </recommendedName>
    <alternativeName>
        <fullName evidence="7 9">Tyrosyl-tRNA synthetase</fullName>
    </alternativeName>
</protein>
<dbReference type="SUPFAM" id="SSF52374">
    <property type="entry name" value="Nucleotidylyl transferase"/>
    <property type="match status" value="1"/>
</dbReference>
<evidence type="ECO:0000256" key="8">
    <source>
        <dbReference type="ARBA" id="ARBA00048248"/>
    </source>
</evidence>
<keyword evidence="11" id="KW-1185">Reference proteome</keyword>
<dbReference type="InterPro" id="IPR002305">
    <property type="entry name" value="aa-tRNA-synth_Ic"/>
</dbReference>
<comment type="caution">
    <text evidence="10">The sequence shown here is derived from an EMBL/GenBank/DDBJ whole genome shotgun (WGS) entry which is preliminary data.</text>
</comment>
<dbReference type="EC" id="6.1.1.1" evidence="1 9"/>
<evidence type="ECO:0000256" key="6">
    <source>
        <dbReference type="ARBA" id="ARBA00023146"/>
    </source>
</evidence>
<evidence type="ECO:0000256" key="7">
    <source>
        <dbReference type="ARBA" id="ARBA00033323"/>
    </source>
</evidence>
<reference evidence="11" key="1">
    <citation type="submission" date="2023-07" db="EMBL/GenBank/DDBJ databases">
        <title>A draft genome of Kazachstania heterogenica Y-27499.</title>
        <authorList>
            <person name="Donic C."/>
            <person name="Kralova J.S."/>
            <person name="Fidel L."/>
            <person name="Ben-Dor S."/>
            <person name="Jung S."/>
        </authorList>
    </citation>
    <scope>NUCLEOTIDE SEQUENCE [LARGE SCALE GENOMIC DNA]</scope>
    <source>
        <strain evidence="11">Y27499</strain>
    </source>
</reference>
<dbReference type="Pfam" id="PF00579">
    <property type="entry name" value="tRNA-synt_1b"/>
    <property type="match status" value="1"/>
</dbReference>
<dbReference type="InterPro" id="IPR024088">
    <property type="entry name" value="Tyr-tRNA-ligase_bac-type"/>
</dbReference>
<sequence>MYHCRPLVKKISKIRSIIRRFYSSQAVISELEQRGLISQISNPKHQLIESLNNGTKIKLYCGVDPTASSVHLGNLVPMMVLLHFYIRGHDIVNIVGGATGQVGDPSGRTTERSEMVQQERNNNVENISRQLRRFFQNGKEYYLRKQQKKSKITDIKSDLNGGLGRHFVLNNLDWWKDVKMLDFLANYGKYIRVQQMLSRDSITSRLYATKNNQNMSDGLGFNEFTYQILQAYDFFHLYSKEGVTIQVGGNDQWGNIVAGIDLIQKLNNKNNGLKQTKLGPYGITVPLLTTANGTKFGKSAGNAIFIDPQMNTPFDLYQFFYNTLDEDVERFLKIFTLLPQEEIESICEKHSLDRSKHLGQSVLAKEVTELIHGAKEAHDAEYISIVLFRNLSTNSSSSTITVTTDINANTLIPILTKMGILYKGQKEWDLLNLLVQIAKISRKEAKRRIEQGSVSIGLQKGNVVKNNILPNAWNKHLLSGKLLILRLGKQKVYPILMK</sequence>
<gene>
    <name evidence="10" type="ORF">RI543_002884</name>
</gene>
<dbReference type="Gene3D" id="3.40.50.620">
    <property type="entry name" value="HUPs"/>
    <property type="match status" value="1"/>
</dbReference>
<dbReference type="GO" id="GO:0006437">
    <property type="term" value="P:tyrosyl-tRNA aminoacylation"/>
    <property type="evidence" value="ECO:0007669"/>
    <property type="project" value="InterPro"/>
</dbReference>
<evidence type="ECO:0000256" key="9">
    <source>
        <dbReference type="RuleBase" id="RU361234"/>
    </source>
</evidence>
<keyword evidence="4 9" id="KW-0067">ATP-binding</keyword>
<evidence type="ECO:0000256" key="5">
    <source>
        <dbReference type="ARBA" id="ARBA00022917"/>
    </source>
</evidence>
<dbReference type="CDD" id="cd00805">
    <property type="entry name" value="TyrRS_core"/>
    <property type="match status" value="1"/>
</dbReference>
<dbReference type="GO" id="GO:0005739">
    <property type="term" value="C:mitochondrion"/>
    <property type="evidence" value="ECO:0007669"/>
    <property type="project" value="TreeGrafter"/>
</dbReference>
<keyword evidence="5 9" id="KW-0648">Protein biosynthesis</keyword>
<evidence type="ECO:0000256" key="3">
    <source>
        <dbReference type="ARBA" id="ARBA00022741"/>
    </source>
</evidence>
<comment type="catalytic activity">
    <reaction evidence="8 9">
        <text>tRNA(Tyr) + L-tyrosine + ATP = L-tyrosyl-tRNA(Tyr) + AMP + diphosphate + H(+)</text>
        <dbReference type="Rhea" id="RHEA:10220"/>
        <dbReference type="Rhea" id="RHEA-COMP:9706"/>
        <dbReference type="Rhea" id="RHEA-COMP:9707"/>
        <dbReference type="ChEBI" id="CHEBI:15378"/>
        <dbReference type="ChEBI" id="CHEBI:30616"/>
        <dbReference type="ChEBI" id="CHEBI:33019"/>
        <dbReference type="ChEBI" id="CHEBI:58315"/>
        <dbReference type="ChEBI" id="CHEBI:78442"/>
        <dbReference type="ChEBI" id="CHEBI:78536"/>
        <dbReference type="ChEBI" id="CHEBI:456215"/>
        <dbReference type="EC" id="6.1.1.1"/>
    </reaction>
</comment>